<evidence type="ECO:0000313" key="3">
    <source>
        <dbReference type="EMBL" id="QAB16869.1"/>
    </source>
</evidence>
<dbReference type="Pfam" id="PF01979">
    <property type="entry name" value="Amidohydro_1"/>
    <property type="match status" value="1"/>
</dbReference>
<dbReference type="SUPFAM" id="SSF51338">
    <property type="entry name" value="Composite domain of metallo-dependent hydrolases"/>
    <property type="match status" value="1"/>
</dbReference>
<dbReference type="PANTHER" id="PTHR43794:SF11">
    <property type="entry name" value="AMIDOHYDROLASE-RELATED DOMAIN-CONTAINING PROTEIN"/>
    <property type="match status" value="1"/>
</dbReference>
<proteinExistence type="predicted"/>
<dbReference type="InterPro" id="IPR011059">
    <property type="entry name" value="Metal-dep_hydrolase_composite"/>
</dbReference>
<dbReference type="InterPro" id="IPR050287">
    <property type="entry name" value="MTA/SAH_deaminase"/>
</dbReference>
<sequence>MSETILRADAMLTPGGVVVDAELAFDADGRITYAGSVRPESIANLDLGGPHGAEGVSPAVHETGVPAHSGRVTHDLTGHVLMPGLVNGHTHSAMTLLRGVSDDEGFMPWLAAVQALEQHLTHDDVEVGLQLAMVEMIETGTVAFADMYHWDEPLIELVRAAGMRAMVALASFAPDAVGFPGVSPWNGAEATAQTEALAERYAGDPQIRVAYGPHAPYTCPPEFLRDITARALERGIPIHTHISESAAEVEQILERYGATPADHLDSLGLFDAEVLAAHCVHLTEGEIELFARTGTAVSHNPVSNLKLGNGIADLPAWQRAGLRISLGTDSVASNNTLDLFEEIKTGTILHRGAQQDAAIVRAADVLDIATRRGAEAIGFPETGALEAGRLADVIALDVTGSAATPLDLAAQPGALVSHLGFGATGADVRHVFIGGRHVYADGEHLTLDAPAIRERAAVARSRLLAL</sequence>
<keyword evidence="4" id="KW-1185">Reference proteome</keyword>
<accession>A0ABX5QD38</accession>
<protein>
    <submittedName>
        <fullName evidence="3">Amidohydrolase</fullName>
    </submittedName>
</protein>
<dbReference type="PANTHER" id="PTHR43794">
    <property type="entry name" value="AMINOHYDROLASE SSNA-RELATED"/>
    <property type="match status" value="1"/>
</dbReference>
<dbReference type="InterPro" id="IPR006680">
    <property type="entry name" value="Amidohydro-rel"/>
</dbReference>
<evidence type="ECO:0000256" key="1">
    <source>
        <dbReference type="ARBA" id="ARBA00022801"/>
    </source>
</evidence>
<dbReference type="InterPro" id="IPR032466">
    <property type="entry name" value="Metal_Hydrolase"/>
</dbReference>
<dbReference type="RefSeq" id="WP_017884453.1">
    <property type="nucleotide sequence ID" value="NZ_CP035037.1"/>
</dbReference>
<organism evidence="3 4">
    <name type="scientific">Leucobacter muris</name>
    <dbReference type="NCBI Taxonomy" id="1935379"/>
    <lineage>
        <taxon>Bacteria</taxon>
        <taxon>Bacillati</taxon>
        <taxon>Actinomycetota</taxon>
        <taxon>Actinomycetes</taxon>
        <taxon>Micrococcales</taxon>
        <taxon>Microbacteriaceae</taxon>
        <taxon>Leucobacter</taxon>
    </lineage>
</organism>
<evidence type="ECO:0000313" key="4">
    <source>
        <dbReference type="Proteomes" id="UP000285768"/>
    </source>
</evidence>
<dbReference type="Gene3D" id="3.20.20.140">
    <property type="entry name" value="Metal-dependent hydrolases"/>
    <property type="match status" value="1"/>
</dbReference>
<dbReference type="EMBL" id="CP035037">
    <property type="protein sequence ID" value="QAB16869.1"/>
    <property type="molecule type" value="Genomic_DNA"/>
</dbReference>
<name>A0ABX5QD38_9MICO</name>
<dbReference type="Gene3D" id="2.30.40.10">
    <property type="entry name" value="Urease, subunit C, domain 1"/>
    <property type="match status" value="1"/>
</dbReference>
<evidence type="ECO:0000259" key="2">
    <source>
        <dbReference type="Pfam" id="PF01979"/>
    </source>
</evidence>
<reference evidence="3 4" key="1">
    <citation type="submission" date="2019-01" db="EMBL/GenBank/DDBJ databases">
        <title>Leucobacter muris sp. nov. isolated from the nose of a laboratory mouse.</title>
        <authorList>
            <person name="Benga L."/>
            <person name="Sproeer C."/>
            <person name="Schumann P."/>
            <person name="Verbarg S."/>
            <person name="Bunk B."/>
            <person name="Engelhardt E."/>
            <person name="Benten P.M."/>
            <person name="Sager M."/>
        </authorList>
    </citation>
    <scope>NUCLEOTIDE SEQUENCE [LARGE SCALE GENOMIC DNA]</scope>
    <source>
        <strain evidence="3 4">DSM 101948</strain>
    </source>
</reference>
<feature type="domain" description="Amidohydrolase-related" evidence="2">
    <location>
        <begin position="80"/>
        <end position="437"/>
    </location>
</feature>
<dbReference type="CDD" id="cd01298">
    <property type="entry name" value="ATZ_TRZ_like"/>
    <property type="match status" value="1"/>
</dbReference>
<keyword evidence="1" id="KW-0378">Hydrolase</keyword>
<dbReference type="Proteomes" id="UP000285768">
    <property type="component" value="Chromosome"/>
</dbReference>
<gene>
    <name evidence="3" type="ORF">Leucomu_02010</name>
</gene>
<dbReference type="SUPFAM" id="SSF51556">
    <property type="entry name" value="Metallo-dependent hydrolases"/>
    <property type="match status" value="1"/>
</dbReference>